<dbReference type="Pfam" id="PF01544">
    <property type="entry name" value="CorA"/>
    <property type="match status" value="1"/>
</dbReference>
<comment type="similarity">
    <text evidence="2 8">Belongs to the CorA metal ion transporter (MIT) (TC 1.A.35) family.</text>
</comment>
<keyword evidence="8" id="KW-0460">Magnesium</keyword>
<evidence type="ECO:0000256" key="7">
    <source>
        <dbReference type="ARBA" id="ARBA00023136"/>
    </source>
</evidence>
<keyword evidence="10" id="KW-1185">Reference proteome</keyword>
<comment type="function">
    <text evidence="8">Mediates influx of magnesium ions.</text>
</comment>
<evidence type="ECO:0000256" key="8">
    <source>
        <dbReference type="RuleBase" id="RU362010"/>
    </source>
</evidence>
<dbReference type="RefSeq" id="WP_241446124.1">
    <property type="nucleotide sequence ID" value="NZ_BSUJ01000001.1"/>
</dbReference>
<dbReference type="PANTHER" id="PTHR46494:SF1">
    <property type="entry name" value="CORA FAMILY METAL ION TRANSPORTER (EUROFUNG)"/>
    <property type="match status" value="1"/>
</dbReference>
<feature type="transmembrane region" description="Helical" evidence="8">
    <location>
        <begin position="306"/>
        <end position="327"/>
    </location>
</feature>
<evidence type="ECO:0000256" key="4">
    <source>
        <dbReference type="ARBA" id="ARBA00022475"/>
    </source>
</evidence>
<evidence type="ECO:0000256" key="3">
    <source>
        <dbReference type="ARBA" id="ARBA00022448"/>
    </source>
</evidence>
<protein>
    <recommendedName>
        <fullName evidence="8">Magnesium transport protein CorA</fullName>
    </recommendedName>
</protein>
<name>A0ABQ6HQ07_9MICO</name>
<keyword evidence="3 8" id="KW-0813">Transport</keyword>
<evidence type="ECO:0000256" key="5">
    <source>
        <dbReference type="ARBA" id="ARBA00022692"/>
    </source>
</evidence>
<comment type="caution">
    <text evidence="9">The sequence shown here is derived from an EMBL/GenBank/DDBJ whole genome shotgun (WGS) entry which is preliminary data.</text>
</comment>
<dbReference type="SUPFAM" id="SSF143865">
    <property type="entry name" value="CorA soluble domain-like"/>
    <property type="match status" value="1"/>
</dbReference>
<organism evidence="9 10">
    <name type="scientific">Arsenicicoccus piscis</name>
    <dbReference type="NCBI Taxonomy" id="673954"/>
    <lineage>
        <taxon>Bacteria</taxon>
        <taxon>Bacillati</taxon>
        <taxon>Actinomycetota</taxon>
        <taxon>Actinomycetes</taxon>
        <taxon>Micrococcales</taxon>
        <taxon>Intrasporangiaceae</taxon>
        <taxon>Arsenicicoccus</taxon>
    </lineage>
</organism>
<keyword evidence="6 8" id="KW-1133">Transmembrane helix</keyword>
<dbReference type="InterPro" id="IPR045863">
    <property type="entry name" value="CorA_TM1_TM2"/>
</dbReference>
<keyword evidence="7 8" id="KW-0472">Membrane</keyword>
<keyword evidence="8" id="KW-0406">Ion transport</keyword>
<dbReference type="InterPro" id="IPR002523">
    <property type="entry name" value="MgTranspt_CorA/ZnTranspt_ZntB"/>
</dbReference>
<keyword evidence="4 8" id="KW-1003">Cell membrane</keyword>
<keyword evidence="5 8" id="KW-0812">Transmembrane</keyword>
<dbReference type="Proteomes" id="UP001157109">
    <property type="component" value="Unassembled WGS sequence"/>
</dbReference>
<gene>
    <name evidence="8 9" type="primary">corA</name>
    <name evidence="9" type="ORF">GCM10025862_17840</name>
</gene>
<dbReference type="SUPFAM" id="SSF144083">
    <property type="entry name" value="Magnesium transport protein CorA, transmembrane region"/>
    <property type="match status" value="1"/>
</dbReference>
<comment type="subcellular location">
    <subcellularLocation>
        <location evidence="1">Cell membrane</location>
        <topology evidence="1">Multi-pass membrane protein</topology>
    </subcellularLocation>
    <subcellularLocation>
        <location evidence="8">Membrane</location>
        <topology evidence="8">Multi-pass membrane protein</topology>
    </subcellularLocation>
</comment>
<evidence type="ECO:0000313" key="10">
    <source>
        <dbReference type="Proteomes" id="UP001157109"/>
    </source>
</evidence>
<evidence type="ECO:0000256" key="1">
    <source>
        <dbReference type="ARBA" id="ARBA00004651"/>
    </source>
</evidence>
<evidence type="ECO:0000313" key="9">
    <source>
        <dbReference type="EMBL" id="GMA19763.1"/>
    </source>
</evidence>
<proteinExistence type="inferred from homology"/>
<dbReference type="InterPro" id="IPR045861">
    <property type="entry name" value="CorA_cytoplasmic_dom"/>
</dbReference>
<accession>A0ABQ6HQ07</accession>
<reference evidence="10" key="1">
    <citation type="journal article" date="2019" name="Int. J. Syst. Evol. Microbiol.">
        <title>The Global Catalogue of Microorganisms (GCM) 10K type strain sequencing project: providing services to taxonomists for standard genome sequencing and annotation.</title>
        <authorList>
            <consortium name="The Broad Institute Genomics Platform"/>
            <consortium name="The Broad Institute Genome Sequencing Center for Infectious Disease"/>
            <person name="Wu L."/>
            <person name="Ma J."/>
        </authorList>
    </citation>
    <scope>NUCLEOTIDE SEQUENCE [LARGE SCALE GENOMIC DNA]</scope>
    <source>
        <strain evidence="10">NBRC 105830</strain>
    </source>
</reference>
<evidence type="ECO:0000256" key="2">
    <source>
        <dbReference type="ARBA" id="ARBA00009765"/>
    </source>
</evidence>
<dbReference type="InterPro" id="IPR004488">
    <property type="entry name" value="Mg/Co-transport_prot_CorA"/>
</dbReference>
<dbReference type="CDD" id="cd12830">
    <property type="entry name" value="MtCorA-like"/>
    <property type="match status" value="1"/>
</dbReference>
<sequence>MIVDQAIYRGGRRMPCGDLGTELESLRDLEDGFLWIGLKDPTDEEFAGVNDALGLHPLAVEDALTGGQRAKLDLYNDTLFMAIKTLRYVESTSDVETGEVMLFAGDRFVLTVRNGDANPLAGVRARLELSPEQLVHGPAAVVYSVLDSIVDNYMLIDAEVEADLDLIERRVFGGDSADLATEIYQLKREVQEFKRASFPLADPVRRLAKDRTVPVIGKAARPFFADIYDHLLKVNDHVESYDRLLTDVLNAHLAQLGVQQNEDMRRISAWVAIAALPTMIAGIYGMNFQFIPELSLSEDIGGREIYYGYFVIIAVMASSCFLLYRLFKRSGWL</sequence>
<dbReference type="PANTHER" id="PTHR46494">
    <property type="entry name" value="CORA FAMILY METAL ION TRANSPORTER (EUROFUNG)"/>
    <property type="match status" value="1"/>
</dbReference>
<dbReference type="Gene3D" id="3.30.460.20">
    <property type="entry name" value="CorA soluble domain-like"/>
    <property type="match status" value="1"/>
</dbReference>
<dbReference type="Gene3D" id="1.20.58.340">
    <property type="entry name" value="Magnesium transport protein CorA, transmembrane region"/>
    <property type="match status" value="2"/>
</dbReference>
<feature type="transmembrane region" description="Helical" evidence="8">
    <location>
        <begin position="267"/>
        <end position="286"/>
    </location>
</feature>
<dbReference type="EMBL" id="BSUJ01000001">
    <property type="protein sequence ID" value="GMA19763.1"/>
    <property type="molecule type" value="Genomic_DNA"/>
</dbReference>
<evidence type="ECO:0000256" key="6">
    <source>
        <dbReference type="ARBA" id="ARBA00022989"/>
    </source>
</evidence>
<dbReference type="NCBIfam" id="TIGR00383">
    <property type="entry name" value="corA"/>
    <property type="match status" value="1"/>
</dbReference>